<feature type="domain" description="O-methyltransferase C-terminal" evidence="4">
    <location>
        <begin position="262"/>
        <end position="410"/>
    </location>
</feature>
<dbReference type="InterPro" id="IPR036388">
    <property type="entry name" value="WH-like_DNA-bd_sf"/>
</dbReference>
<dbReference type="Proteomes" id="UP001172684">
    <property type="component" value="Unassembled WGS sequence"/>
</dbReference>
<gene>
    <name evidence="5" type="ORF">H2201_000978</name>
</gene>
<name>A0ABQ9P594_9PEZI</name>
<dbReference type="Gene3D" id="3.40.50.150">
    <property type="entry name" value="Vaccinia Virus protein VP39"/>
    <property type="match status" value="1"/>
</dbReference>
<dbReference type="Gene3D" id="1.10.10.10">
    <property type="entry name" value="Winged helix-like DNA-binding domain superfamily/Winged helix DNA-binding domain"/>
    <property type="match status" value="1"/>
</dbReference>
<dbReference type="EMBL" id="JAPDRL010000005">
    <property type="protein sequence ID" value="KAJ9668734.1"/>
    <property type="molecule type" value="Genomic_DNA"/>
</dbReference>
<dbReference type="SUPFAM" id="SSF46785">
    <property type="entry name" value="Winged helix' DNA-binding domain"/>
    <property type="match status" value="1"/>
</dbReference>
<dbReference type="SUPFAM" id="SSF53335">
    <property type="entry name" value="S-adenosyl-L-methionine-dependent methyltransferases"/>
    <property type="match status" value="1"/>
</dbReference>
<keyword evidence="3" id="KW-0949">S-adenosyl-L-methionine</keyword>
<protein>
    <recommendedName>
        <fullName evidence="4">O-methyltransferase C-terminal domain-containing protein</fullName>
    </recommendedName>
</protein>
<dbReference type="PANTHER" id="PTHR43712:SF5">
    <property type="entry name" value="O-METHYLTRANSFERASE ASQN-RELATED"/>
    <property type="match status" value="1"/>
</dbReference>
<evidence type="ECO:0000256" key="3">
    <source>
        <dbReference type="ARBA" id="ARBA00022691"/>
    </source>
</evidence>
<evidence type="ECO:0000256" key="1">
    <source>
        <dbReference type="ARBA" id="ARBA00022603"/>
    </source>
</evidence>
<accession>A0ABQ9P594</accession>
<dbReference type="InterPro" id="IPR016461">
    <property type="entry name" value="COMT-like"/>
</dbReference>
<dbReference type="Pfam" id="PF00891">
    <property type="entry name" value="Methyltransf_2"/>
    <property type="match status" value="1"/>
</dbReference>
<dbReference type="PROSITE" id="PS51683">
    <property type="entry name" value="SAM_OMT_II"/>
    <property type="match status" value="1"/>
</dbReference>
<dbReference type="InterPro" id="IPR029063">
    <property type="entry name" value="SAM-dependent_MTases_sf"/>
</dbReference>
<proteinExistence type="predicted"/>
<evidence type="ECO:0000259" key="4">
    <source>
        <dbReference type="Pfam" id="PF00891"/>
    </source>
</evidence>
<evidence type="ECO:0000313" key="5">
    <source>
        <dbReference type="EMBL" id="KAJ9668734.1"/>
    </source>
</evidence>
<keyword evidence="1" id="KW-0489">Methyltransferase</keyword>
<reference evidence="5" key="1">
    <citation type="submission" date="2022-10" db="EMBL/GenBank/DDBJ databases">
        <title>Culturing micro-colonial fungi from biological soil crusts in the Mojave desert and describing Neophaeococcomyces mojavensis, and introducing the new genera and species Taxawa tesnikishii.</title>
        <authorList>
            <person name="Kurbessoian T."/>
            <person name="Stajich J.E."/>
        </authorList>
    </citation>
    <scope>NUCLEOTIDE SEQUENCE</scope>
    <source>
        <strain evidence="5">TK_1</strain>
    </source>
</reference>
<dbReference type="InterPro" id="IPR001077">
    <property type="entry name" value="COMT_C"/>
</dbReference>
<organism evidence="5 6">
    <name type="scientific">Coniosporium apollinis</name>
    <dbReference type="NCBI Taxonomy" id="61459"/>
    <lineage>
        <taxon>Eukaryota</taxon>
        <taxon>Fungi</taxon>
        <taxon>Dikarya</taxon>
        <taxon>Ascomycota</taxon>
        <taxon>Pezizomycotina</taxon>
        <taxon>Dothideomycetes</taxon>
        <taxon>Dothideomycetes incertae sedis</taxon>
        <taxon>Coniosporium</taxon>
    </lineage>
</organism>
<comment type="caution">
    <text evidence="5">The sequence shown here is derived from an EMBL/GenBank/DDBJ whole genome shotgun (WGS) entry which is preliminary data.</text>
</comment>
<keyword evidence="6" id="KW-1185">Reference proteome</keyword>
<evidence type="ECO:0000256" key="2">
    <source>
        <dbReference type="ARBA" id="ARBA00022679"/>
    </source>
</evidence>
<dbReference type="InterPro" id="IPR036390">
    <property type="entry name" value="WH_DNA-bd_sf"/>
</dbReference>
<keyword evidence="2" id="KW-0808">Transferase</keyword>
<dbReference type="PANTHER" id="PTHR43712">
    <property type="entry name" value="PUTATIVE (AFU_ORTHOLOGUE AFUA_4G14580)-RELATED"/>
    <property type="match status" value="1"/>
</dbReference>
<sequence length="436" mass="47585">MASTKSTLMSLAAQIASSAAVIQQQLERNKLQGPSFAADAPTALPDDPEVQNARMALIEAASSLQCLATGPEDLMKWQAITLKHDQFVLDFLNQYRVFEAVPLDSDIPYAELASKVGVSESILRRVIRHAMTQHIFAETAPGSGRVVHTSNSAFVARTPLVKSWLGHNLEEVTAGSVKQVETIRTYGDSQEPNESAMCIALTGGPLEEGKTLFDFFGTDGEGDQKGWRMRRFGEAMKSATQSGAHSGHHVHAGLEWDALGDATVVDIGGSIGHVSIELAKQHPKLKCIVQDFAGLEPQFNATLPVDLRDRVTFQAHNFWEEQPVKGADVYFMKHILHDWSDKYCLKILRAIVPAMKDGSRIVVMDGVLPPPGTAPLPMEHLLTALDLQMMTALNAKERSHEEWVALFKEADSRLEVKGIVQPPGSAAAVIEVVFHG</sequence>
<evidence type="ECO:0000313" key="6">
    <source>
        <dbReference type="Proteomes" id="UP001172684"/>
    </source>
</evidence>